<reference evidence="3 4" key="1">
    <citation type="submission" date="2020-12" db="EMBL/GenBank/DDBJ databases">
        <title>Concerted genomic and epigenomic changes stabilize Arabidopsis allopolyploids.</title>
        <authorList>
            <person name="Chen Z."/>
        </authorList>
    </citation>
    <scope>NUCLEOTIDE SEQUENCE [LARGE SCALE GENOMIC DNA]</scope>
    <source>
        <strain evidence="3">Allo738</strain>
        <tissue evidence="3">Leaf</tissue>
    </source>
</reference>
<proteinExistence type="predicted"/>
<feature type="compositionally biased region" description="Low complexity" evidence="1">
    <location>
        <begin position="77"/>
        <end position="86"/>
    </location>
</feature>
<comment type="caution">
    <text evidence="3">The sequence shown here is derived from an EMBL/GenBank/DDBJ whole genome shotgun (WGS) entry which is preliminary data.</text>
</comment>
<evidence type="ECO:0000313" key="4">
    <source>
        <dbReference type="Proteomes" id="UP000694240"/>
    </source>
</evidence>
<gene>
    <name evidence="3" type="ORF">ISN45_Aa03g031810</name>
</gene>
<dbReference type="PANTHER" id="PTHR33223">
    <property type="entry name" value="CCHC-TYPE DOMAIN-CONTAINING PROTEIN"/>
    <property type="match status" value="1"/>
</dbReference>
<dbReference type="Pfam" id="PF03732">
    <property type="entry name" value="Retrotrans_gag"/>
    <property type="match status" value="1"/>
</dbReference>
<dbReference type="PANTHER" id="PTHR33223:SF11">
    <property type="entry name" value="ELEMENT PROTEIN, PUTATIVE-RELATED"/>
    <property type="match status" value="1"/>
</dbReference>
<name>A0A8T2AXK4_9BRAS</name>
<feature type="region of interest" description="Disordered" evidence="1">
    <location>
        <begin position="66"/>
        <end position="103"/>
    </location>
</feature>
<organism evidence="3 4">
    <name type="scientific">Arabidopsis thaliana x Arabidopsis arenosa</name>
    <dbReference type="NCBI Taxonomy" id="1240361"/>
    <lineage>
        <taxon>Eukaryota</taxon>
        <taxon>Viridiplantae</taxon>
        <taxon>Streptophyta</taxon>
        <taxon>Embryophyta</taxon>
        <taxon>Tracheophyta</taxon>
        <taxon>Spermatophyta</taxon>
        <taxon>Magnoliopsida</taxon>
        <taxon>eudicotyledons</taxon>
        <taxon>Gunneridae</taxon>
        <taxon>Pentapetalae</taxon>
        <taxon>rosids</taxon>
        <taxon>malvids</taxon>
        <taxon>Brassicales</taxon>
        <taxon>Brassicaceae</taxon>
        <taxon>Camelineae</taxon>
        <taxon>Arabidopsis</taxon>
    </lineage>
</organism>
<keyword evidence="4" id="KW-1185">Reference proteome</keyword>
<dbReference type="AlphaFoldDB" id="A0A8T2AXK4"/>
<feature type="domain" description="Retrotransposon gag" evidence="2">
    <location>
        <begin position="220"/>
        <end position="261"/>
    </location>
</feature>
<dbReference type="EMBL" id="JAEFBK010000008">
    <property type="protein sequence ID" value="KAG7579011.1"/>
    <property type="molecule type" value="Genomic_DNA"/>
</dbReference>
<evidence type="ECO:0000259" key="2">
    <source>
        <dbReference type="Pfam" id="PF03732"/>
    </source>
</evidence>
<feature type="region of interest" description="Disordered" evidence="1">
    <location>
        <begin position="1"/>
        <end position="26"/>
    </location>
</feature>
<evidence type="ECO:0000313" key="3">
    <source>
        <dbReference type="EMBL" id="KAG7579011.1"/>
    </source>
</evidence>
<protein>
    <submittedName>
        <fullName evidence="3">Retrotransposon gag domain</fullName>
    </submittedName>
</protein>
<evidence type="ECO:0000256" key="1">
    <source>
        <dbReference type="SAM" id="MobiDB-lite"/>
    </source>
</evidence>
<dbReference type="InterPro" id="IPR005162">
    <property type="entry name" value="Retrotrans_gag_dom"/>
</dbReference>
<accession>A0A8T2AXK4</accession>
<dbReference type="Proteomes" id="UP000694240">
    <property type="component" value="Chromosome 8"/>
</dbReference>
<sequence length="262" mass="29424">MLSKIEKINQELSPSGKGPPAGGYRHLGSIPGHCGIHMAAAGFQDHVSSAWTRRYAGISQRVRRGLLSSPSSRARITTETNETPTTGDQGETGAHPQQENPDGLCVEVVRDEEELERGGRNHFPSTPTTNYEKFHRDLREIKSKFHQAINSAPDIDKVIEETRRTQFTPRIANLQIKDSRKVNLPTYEGKGDPKSHLADFKIAAGRINLEEHKEDAGYCKLFSENLSGSALLWFTQFELGSIKSFNELSTVFMKQYFMFMEK</sequence>